<dbReference type="Proteomes" id="UP000027100">
    <property type="component" value="Unassembled WGS sequence"/>
</dbReference>
<sequence>MIQILPDAHRDSIRIAQQWIRGDELKDKNLKLEVVADDMVLEIPFSESGKTEEGHFRRYVGRNEIIGFIDVAFAAEKSVKAIDPEYIVSWDARTVFVEVRGQVEMTDGKDYRNRYVLRFDIEGGKIVALKEFYNPIVSAVAFGREIAGQVRLNHV</sequence>
<keyword evidence="2" id="KW-0413">Isomerase</keyword>
<dbReference type="PATRIC" id="fig|1280954.3.peg.940"/>
<feature type="domain" description="SnoaL-like" evidence="1">
    <location>
        <begin position="32"/>
        <end position="128"/>
    </location>
</feature>
<gene>
    <name evidence="2" type="ORF">HPO_04620</name>
</gene>
<dbReference type="GO" id="GO:0016853">
    <property type="term" value="F:isomerase activity"/>
    <property type="evidence" value="ECO:0007669"/>
    <property type="project" value="UniProtKB-KW"/>
</dbReference>
<dbReference type="Gene3D" id="3.10.450.50">
    <property type="match status" value="1"/>
</dbReference>
<keyword evidence="3" id="KW-1185">Reference proteome</keyword>
<name>A0A062VN37_9PROT</name>
<reference evidence="2 3" key="1">
    <citation type="journal article" date="2014" name="Antonie Van Leeuwenhoek">
        <title>Hyphomonas beringensis sp. nov. and Hyphomonas chukchiensis sp. nov., isolated from surface seawater of the Bering Sea and Chukchi Sea.</title>
        <authorList>
            <person name="Li C."/>
            <person name="Lai Q."/>
            <person name="Li G."/>
            <person name="Dong C."/>
            <person name="Wang J."/>
            <person name="Liao Y."/>
            <person name="Shao Z."/>
        </authorList>
    </citation>
    <scope>NUCLEOTIDE SEQUENCE [LARGE SCALE GENOMIC DNA]</scope>
    <source>
        <strain evidence="2 3">PS728</strain>
    </source>
</reference>
<dbReference type="InterPro" id="IPR037401">
    <property type="entry name" value="SnoaL-like"/>
</dbReference>
<organism evidence="2 3">
    <name type="scientific">Hyphomonas polymorpha PS728</name>
    <dbReference type="NCBI Taxonomy" id="1280954"/>
    <lineage>
        <taxon>Bacteria</taxon>
        <taxon>Pseudomonadati</taxon>
        <taxon>Pseudomonadota</taxon>
        <taxon>Alphaproteobacteria</taxon>
        <taxon>Hyphomonadales</taxon>
        <taxon>Hyphomonadaceae</taxon>
        <taxon>Hyphomonas</taxon>
    </lineage>
</organism>
<dbReference type="RefSeq" id="WP_035595124.1">
    <property type="nucleotide sequence ID" value="NZ_ARYM01000004.1"/>
</dbReference>
<dbReference type="AlphaFoldDB" id="A0A062VN37"/>
<dbReference type="OrthoDB" id="3436119at2"/>
<protein>
    <submittedName>
        <fullName evidence="2">Ketosteroid isomerase-like protein</fullName>
    </submittedName>
</protein>
<accession>A0A062VN37</accession>
<evidence type="ECO:0000313" key="2">
    <source>
        <dbReference type="EMBL" id="KCZ99641.1"/>
    </source>
</evidence>
<evidence type="ECO:0000259" key="1">
    <source>
        <dbReference type="Pfam" id="PF12680"/>
    </source>
</evidence>
<dbReference type="EMBL" id="ARYM01000004">
    <property type="protein sequence ID" value="KCZ99641.1"/>
    <property type="molecule type" value="Genomic_DNA"/>
</dbReference>
<dbReference type="InterPro" id="IPR032710">
    <property type="entry name" value="NTF2-like_dom_sf"/>
</dbReference>
<dbReference type="Pfam" id="PF12680">
    <property type="entry name" value="SnoaL_2"/>
    <property type="match status" value="1"/>
</dbReference>
<evidence type="ECO:0000313" key="3">
    <source>
        <dbReference type="Proteomes" id="UP000027100"/>
    </source>
</evidence>
<comment type="caution">
    <text evidence="2">The sequence shown here is derived from an EMBL/GenBank/DDBJ whole genome shotgun (WGS) entry which is preliminary data.</text>
</comment>
<dbReference type="STRING" id="1280954.HPO_04620"/>
<proteinExistence type="predicted"/>
<dbReference type="SUPFAM" id="SSF54427">
    <property type="entry name" value="NTF2-like"/>
    <property type="match status" value="1"/>
</dbReference>